<evidence type="ECO:0000256" key="1">
    <source>
        <dbReference type="ARBA" id="ARBA00022490"/>
    </source>
</evidence>
<dbReference type="GO" id="GO:0043093">
    <property type="term" value="P:FtsZ-dependent cytokinesis"/>
    <property type="evidence" value="ECO:0007669"/>
    <property type="project" value="UniProtKB-UniRule"/>
</dbReference>
<keyword evidence="2 5" id="KW-0132">Cell division</keyword>
<dbReference type="InterPro" id="IPR048373">
    <property type="entry name" value="ZapC_N"/>
</dbReference>
<keyword evidence="3 5" id="KW-0717">Septation</keyword>
<organism evidence="9 10">
    <name type="scientific">Erwinia pyri</name>
    <dbReference type="NCBI Taxonomy" id="3062598"/>
    <lineage>
        <taxon>Bacteria</taxon>
        <taxon>Pseudomonadati</taxon>
        <taxon>Pseudomonadota</taxon>
        <taxon>Gammaproteobacteria</taxon>
        <taxon>Enterobacterales</taxon>
        <taxon>Erwiniaceae</taxon>
        <taxon>Erwinia</taxon>
    </lineage>
</organism>
<dbReference type="AlphaFoldDB" id="A0AA50DIJ3"/>
<dbReference type="InterPro" id="IPR009809">
    <property type="entry name" value="ZapC"/>
</dbReference>
<comment type="subunit">
    <text evidence="5">Interacts directly with FtsZ.</text>
</comment>
<evidence type="ECO:0000256" key="3">
    <source>
        <dbReference type="ARBA" id="ARBA00023210"/>
    </source>
</evidence>
<dbReference type="PIRSF" id="PIRSF010252">
    <property type="entry name" value="ZapC"/>
    <property type="match status" value="1"/>
</dbReference>
<gene>
    <name evidence="5" type="primary">zapC</name>
    <name evidence="9" type="ORF">Q3V30_13895</name>
</gene>
<evidence type="ECO:0000313" key="10">
    <source>
        <dbReference type="Proteomes" id="UP001228139"/>
    </source>
</evidence>
<feature type="domain" description="Cell-division protein ZapC C-terminal" evidence="7">
    <location>
        <begin position="90"/>
        <end position="170"/>
    </location>
</feature>
<evidence type="ECO:0000256" key="2">
    <source>
        <dbReference type="ARBA" id="ARBA00022618"/>
    </source>
</evidence>
<dbReference type="Pfam" id="PF21083">
    <property type="entry name" value="ZapC_N"/>
    <property type="match status" value="1"/>
</dbReference>
<dbReference type="KEGG" id="epi:Q3V30_13895"/>
<evidence type="ECO:0000256" key="5">
    <source>
        <dbReference type="HAMAP-Rule" id="MF_00906"/>
    </source>
</evidence>
<dbReference type="Pfam" id="PF07126">
    <property type="entry name" value="ZapC_C"/>
    <property type="match status" value="1"/>
</dbReference>
<accession>A0AA50DIJ3</accession>
<sequence>MRIKPDDSWRWFFDAEHDRMMLDLADGMLFRSRFPRKMLSPDAFTTSGFCVDDAALFFTFEENCRCCELNADQRAELVLNALIACRFLKPLMPKSWHFETHRQGGWTPTAGELVSVKLCENGEQAVLLVVESGENAALCLLAQPQLTLAGRGMVLGDAIKVMHDRLRPHAQSRLLQLAQAV</sequence>
<feature type="domain" description="Cell-division protein ZapC N-terminal" evidence="8">
    <location>
        <begin position="3"/>
        <end position="89"/>
    </location>
</feature>
<dbReference type="Proteomes" id="UP001228139">
    <property type="component" value="Chromosome"/>
</dbReference>
<evidence type="ECO:0000259" key="7">
    <source>
        <dbReference type="Pfam" id="PF07126"/>
    </source>
</evidence>
<dbReference type="GO" id="GO:0005737">
    <property type="term" value="C:cytoplasm"/>
    <property type="evidence" value="ECO:0007669"/>
    <property type="project" value="UniProtKB-SubCell"/>
</dbReference>
<name>A0AA50DIJ3_9GAMM</name>
<reference evidence="9 10" key="1">
    <citation type="submission" date="2023-07" db="EMBL/GenBank/DDBJ databases">
        <title>Pathogenic bacteria of pear tree diseases.</title>
        <authorList>
            <person name="Zhang Z."/>
            <person name="He L."/>
            <person name="Huang R."/>
        </authorList>
    </citation>
    <scope>NUCLEOTIDE SEQUENCE [LARGE SCALE GENOMIC DNA]</scope>
    <source>
        <strain evidence="9 10">DE2</strain>
    </source>
</reference>
<evidence type="ECO:0000256" key="4">
    <source>
        <dbReference type="ARBA" id="ARBA00023306"/>
    </source>
</evidence>
<evidence type="ECO:0000313" key="9">
    <source>
        <dbReference type="EMBL" id="WLS77567.1"/>
    </source>
</evidence>
<comment type="similarity">
    <text evidence="5 6">Belongs to the ZapC family.</text>
</comment>
<dbReference type="GO" id="GO:0000917">
    <property type="term" value="P:division septum assembly"/>
    <property type="evidence" value="ECO:0007669"/>
    <property type="project" value="UniProtKB-KW"/>
</dbReference>
<dbReference type="RefSeq" id="WP_306206575.1">
    <property type="nucleotide sequence ID" value="NZ_CP132353.1"/>
</dbReference>
<keyword evidence="10" id="KW-1185">Reference proteome</keyword>
<comment type="function">
    <text evidence="5 6">Contributes to the efficiency of the cell division process by stabilizing the polymeric form of the cell division protein FtsZ. Acts by promoting interactions between FtsZ protofilaments and suppressing the GTPase activity of FtsZ.</text>
</comment>
<comment type="subcellular location">
    <subcellularLocation>
        <location evidence="5 6">Cytoplasm</location>
    </subcellularLocation>
</comment>
<keyword evidence="4 5" id="KW-0131">Cell cycle</keyword>
<proteinExistence type="inferred from homology"/>
<dbReference type="HAMAP" id="MF_00906">
    <property type="entry name" value="ZapC"/>
    <property type="match status" value="1"/>
</dbReference>
<evidence type="ECO:0000259" key="8">
    <source>
        <dbReference type="Pfam" id="PF21083"/>
    </source>
</evidence>
<dbReference type="EMBL" id="CP132353">
    <property type="protein sequence ID" value="WLS77567.1"/>
    <property type="molecule type" value="Genomic_DNA"/>
</dbReference>
<protein>
    <recommendedName>
        <fullName evidence="5 6">Cell division protein ZapC</fullName>
    </recommendedName>
</protein>
<dbReference type="InterPro" id="IPR048372">
    <property type="entry name" value="ZapC_C"/>
</dbReference>
<evidence type="ECO:0000256" key="6">
    <source>
        <dbReference type="PIRNR" id="PIRNR010252"/>
    </source>
</evidence>
<keyword evidence="1 5" id="KW-0963">Cytoplasm</keyword>